<dbReference type="AlphaFoldDB" id="A0AAV9ZQ83"/>
<dbReference type="EMBL" id="JAWWNJ010000124">
    <property type="protein sequence ID" value="KAK6988236.1"/>
    <property type="molecule type" value="Genomic_DNA"/>
</dbReference>
<feature type="non-terminal residue" evidence="1">
    <location>
        <position position="1"/>
    </location>
</feature>
<reference evidence="1 2" key="1">
    <citation type="journal article" date="2024" name="J Genomics">
        <title>Draft genome sequencing and assembly of Favolaschia claudopus CIRM-BRFM 2984 isolated from oak limbs.</title>
        <authorList>
            <person name="Navarro D."/>
            <person name="Drula E."/>
            <person name="Chaduli D."/>
            <person name="Cazenave R."/>
            <person name="Ahrendt S."/>
            <person name="Wang J."/>
            <person name="Lipzen A."/>
            <person name="Daum C."/>
            <person name="Barry K."/>
            <person name="Grigoriev I.V."/>
            <person name="Favel A."/>
            <person name="Rosso M.N."/>
            <person name="Martin F."/>
        </authorList>
    </citation>
    <scope>NUCLEOTIDE SEQUENCE [LARGE SCALE GENOMIC DNA]</scope>
    <source>
        <strain evidence="1 2">CIRM-BRFM 2984</strain>
    </source>
</reference>
<evidence type="ECO:0000313" key="1">
    <source>
        <dbReference type="EMBL" id="KAK6988236.1"/>
    </source>
</evidence>
<gene>
    <name evidence="1" type="ORF">R3P38DRAFT_2573513</name>
</gene>
<proteinExistence type="predicted"/>
<protein>
    <submittedName>
        <fullName evidence="1">Uncharacterized protein</fullName>
    </submittedName>
</protein>
<accession>A0AAV9ZQ83</accession>
<dbReference type="Proteomes" id="UP001362999">
    <property type="component" value="Unassembled WGS sequence"/>
</dbReference>
<keyword evidence="2" id="KW-1185">Reference proteome</keyword>
<comment type="caution">
    <text evidence="1">The sequence shown here is derived from an EMBL/GenBank/DDBJ whole genome shotgun (WGS) entry which is preliminary data.</text>
</comment>
<organism evidence="1 2">
    <name type="scientific">Favolaschia claudopus</name>
    <dbReference type="NCBI Taxonomy" id="2862362"/>
    <lineage>
        <taxon>Eukaryota</taxon>
        <taxon>Fungi</taxon>
        <taxon>Dikarya</taxon>
        <taxon>Basidiomycota</taxon>
        <taxon>Agaricomycotina</taxon>
        <taxon>Agaricomycetes</taxon>
        <taxon>Agaricomycetidae</taxon>
        <taxon>Agaricales</taxon>
        <taxon>Marasmiineae</taxon>
        <taxon>Mycenaceae</taxon>
        <taxon>Favolaschia</taxon>
    </lineage>
</organism>
<evidence type="ECO:0000313" key="2">
    <source>
        <dbReference type="Proteomes" id="UP001362999"/>
    </source>
</evidence>
<name>A0AAV9ZQ83_9AGAR</name>
<sequence length="116" mass="12853">DICQHYILLMAYVMLVSFNNGHRSAINVGAFIGMRPNELLNLVLAGFPFGSFTQLWGYMANTERLSKMDFALIRLLNPECEHVLTGNHDGGSYITTWPVAGPLTITYDACPEKSGI</sequence>